<dbReference type="Proteomes" id="UP000234882">
    <property type="component" value="Chromosome"/>
</dbReference>
<evidence type="ECO:0000256" key="5">
    <source>
        <dbReference type="ARBA" id="ARBA00022679"/>
    </source>
</evidence>
<dbReference type="EMBL" id="CP025583">
    <property type="protein sequence ID" value="AUM75353.1"/>
    <property type="molecule type" value="Genomic_DNA"/>
</dbReference>
<evidence type="ECO:0000256" key="2">
    <source>
        <dbReference type="ARBA" id="ARBA00011955"/>
    </source>
</evidence>
<keyword evidence="6" id="KW-0479">Metal-binding</keyword>
<dbReference type="KEGG" id="paru:CYR75_14555"/>
<dbReference type="OrthoDB" id="9778595at2"/>
<evidence type="ECO:0000256" key="4">
    <source>
        <dbReference type="ARBA" id="ARBA00022630"/>
    </source>
</evidence>
<dbReference type="SUPFAM" id="SSF143631">
    <property type="entry name" value="ApbE-like"/>
    <property type="match status" value="1"/>
</dbReference>
<evidence type="ECO:0000256" key="8">
    <source>
        <dbReference type="ARBA" id="ARBA00022842"/>
    </source>
</evidence>
<evidence type="ECO:0000256" key="7">
    <source>
        <dbReference type="ARBA" id="ARBA00022827"/>
    </source>
</evidence>
<dbReference type="RefSeq" id="WP_101500695.1">
    <property type="nucleotide sequence ID" value="NZ_CP025583.1"/>
</dbReference>
<dbReference type="InterPro" id="IPR024932">
    <property type="entry name" value="ApbE"/>
</dbReference>
<evidence type="ECO:0000256" key="11">
    <source>
        <dbReference type="SAM" id="SignalP"/>
    </source>
</evidence>
<dbReference type="PROSITE" id="PS51318">
    <property type="entry name" value="TAT"/>
    <property type="match status" value="1"/>
</dbReference>
<protein>
    <recommendedName>
        <fullName evidence="3">FAD:protein FMN transferase</fullName>
        <ecNumber evidence="2">2.7.1.180</ecNumber>
    </recommendedName>
    <alternativeName>
        <fullName evidence="9">Flavin transferase</fullName>
    </alternativeName>
</protein>
<sequence>MKRRRFLTITAGLAGASALPGAAFAAASPAAEQLSVWRGTAIGSAATIAIAAPDAQAHLDAARAEIARLEQVFSLFDAQSQLSRLNRDGALEAPALELVECLSLAGQIHRVTDGLFDPSVQPLWAAWARAAAEGRQPTAAELTAARNVTGWQRVSVGTDRIALPQGAALTLNGIAQGYIADRVAALMTARGLGDVFIDSGEFRAMGRRAPDREWEATLPGGATATLRDRAMATSSPMGTSFDGKAGHILDPRRGQPAGAVWGSVTVTAGLAAIADGLSTAACLMPDRASIEAACAKLPDASLTQALAA</sequence>
<organism evidence="12 13">
    <name type="scientific">Paracoccus jeotgali</name>
    <dbReference type="NCBI Taxonomy" id="2065379"/>
    <lineage>
        <taxon>Bacteria</taxon>
        <taxon>Pseudomonadati</taxon>
        <taxon>Pseudomonadota</taxon>
        <taxon>Alphaproteobacteria</taxon>
        <taxon>Rhodobacterales</taxon>
        <taxon>Paracoccaceae</taxon>
        <taxon>Paracoccus</taxon>
    </lineage>
</organism>
<dbReference type="PANTHER" id="PTHR30040:SF2">
    <property type="entry name" value="FAD:PROTEIN FMN TRANSFERASE"/>
    <property type="match status" value="1"/>
</dbReference>
<dbReference type="GO" id="GO:0016740">
    <property type="term" value="F:transferase activity"/>
    <property type="evidence" value="ECO:0007669"/>
    <property type="project" value="UniProtKB-KW"/>
</dbReference>
<dbReference type="AlphaFoldDB" id="A0A2K9MIA4"/>
<dbReference type="GO" id="GO:0046872">
    <property type="term" value="F:metal ion binding"/>
    <property type="evidence" value="ECO:0007669"/>
    <property type="project" value="UniProtKB-KW"/>
</dbReference>
<dbReference type="PANTHER" id="PTHR30040">
    <property type="entry name" value="THIAMINE BIOSYNTHESIS LIPOPROTEIN APBE"/>
    <property type="match status" value="1"/>
</dbReference>
<feature type="signal peptide" evidence="11">
    <location>
        <begin position="1"/>
        <end position="25"/>
    </location>
</feature>
<dbReference type="InterPro" id="IPR006311">
    <property type="entry name" value="TAT_signal"/>
</dbReference>
<reference evidence="12" key="1">
    <citation type="journal article" date="2019" name="J. Microbiol.">
        <title>Paracoccus jeotgali sp. nov., isolated from Korean salted and fermented shrimp.</title>
        <authorList>
            <person name="Kim J."/>
            <person name="Kim J.Y."/>
            <person name="Song H.S."/>
            <person name="Cha I.T."/>
            <person name="Roh S.W."/>
            <person name="Lee S.H."/>
        </authorList>
    </citation>
    <scope>NUCLEOTIDE SEQUENCE</scope>
    <source>
        <strain evidence="12">CBA4604</strain>
    </source>
</reference>
<comment type="catalytic activity">
    <reaction evidence="10">
        <text>L-threonyl-[protein] + FAD = FMN-L-threonyl-[protein] + AMP + H(+)</text>
        <dbReference type="Rhea" id="RHEA:36847"/>
        <dbReference type="Rhea" id="RHEA-COMP:11060"/>
        <dbReference type="Rhea" id="RHEA-COMP:11061"/>
        <dbReference type="ChEBI" id="CHEBI:15378"/>
        <dbReference type="ChEBI" id="CHEBI:30013"/>
        <dbReference type="ChEBI" id="CHEBI:57692"/>
        <dbReference type="ChEBI" id="CHEBI:74257"/>
        <dbReference type="ChEBI" id="CHEBI:456215"/>
        <dbReference type="EC" id="2.7.1.180"/>
    </reaction>
</comment>
<keyword evidence="7" id="KW-0274">FAD</keyword>
<accession>A0A2K9MIA4</accession>
<evidence type="ECO:0000256" key="3">
    <source>
        <dbReference type="ARBA" id="ARBA00016337"/>
    </source>
</evidence>
<keyword evidence="8" id="KW-0460">Magnesium</keyword>
<keyword evidence="11" id="KW-0732">Signal</keyword>
<proteinExistence type="predicted"/>
<keyword evidence="13" id="KW-1185">Reference proteome</keyword>
<gene>
    <name evidence="12" type="ORF">CYR75_14555</name>
</gene>
<dbReference type="Gene3D" id="3.10.520.10">
    <property type="entry name" value="ApbE-like domains"/>
    <property type="match status" value="1"/>
</dbReference>
<name>A0A2K9MIA4_9RHOB</name>
<dbReference type="EC" id="2.7.1.180" evidence="2"/>
<evidence type="ECO:0000313" key="12">
    <source>
        <dbReference type="EMBL" id="AUM75353.1"/>
    </source>
</evidence>
<keyword evidence="4" id="KW-0285">Flavoprotein</keyword>
<comment type="cofactor">
    <cofactor evidence="1">
        <name>Mg(2+)</name>
        <dbReference type="ChEBI" id="CHEBI:18420"/>
    </cofactor>
</comment>
<feature type="chain" id="PRO_5039894148" description="FAD:protein FMN transferase" evidence="11">
    <location>
        <begin position="26"/>
        <end position="308"/>
    </location>
</feature>
<dbReference type="Pfam" id="PF02424">
    <property type="entry name" value="ApbE"/>
    <property type="match status" value="1"/>
</dbReference>
<evidence type="ECO:0000256" key="10">
    <source>
        <dbReference type="ARBA" id="ARBA00048540"/>
    </source>
</evidence>
<evidence type="ECO:0000256" key="9">
    <source>
        <dbReference type="ARBA" id="ARBA00031306"/>
    </source>
</evidence>
<evidence type="ECO:0000313" key="13">
    <source>
        <dbReference type="Proteomes" id="UP000234882"/>
    </source>
</evidence>
<evidence type="ECO:0000256" key="6">
    <source>
        <dbReference type="ARBA" id="ARBA00022723"/>
    </source>
</evidence>
<dbReference type="InterPro" id="IPR003374">
    <property type="entry name" value="ApbE-like_sf"/>
</dbReference>
<evidence type="ECO:0000256" key="1">
    <source>
        <dbReference type="ARBA" id="ARBA00001946"/>
    </source>
</evidence>
<keyword evidence="5" id="KW-0808">Transferase</keyword>